<evidence type="ECO:0000256" key="1">
    <source>
        <dbReference type="PROSITE-ProRule" id="PRU00221"/>
    </source>
</evidence>
<accession>A0A9J6H158</accession>
<dbReference type="Gene3D" id="2.130.10.10">
    <property type="entry name" value="YVTN repeat-like/Quinoprotein amine dehydrogenase"/>
    <property type="match status" value="1"/>
</dbReference>
<evidence type="ECO:0000313" key="2">
    <source>
        <dbReference type="EMBL" id="KAH9380436.1"/>
    </source>
</evidence>
<protein>
    <submittedName>
        <fullName evidence="2">Uncharacterized protein</fullName>
    </submittedName>
</protein>
<dbReference type="PROSITE" id="PS50082">
    <property type="entry name" value="WD_REPEATS_2"/>
    <property type="match status" value="1"/>
</dbReference>
<dbReference type="EMBL" id="JABSTR010000010">
    <property type="protein sequence ID" value="KAH9380436.1"/>
    <property type="molecule type" value="Genomic_DNA"/>
</dbReference>
<dbReference type="PROSITE" id="PS50294">
    <property type="entry name" value="WD_REPEATS_REGION"/>
    <property type="match status" value="1"/>
</dbReference>
<dbReference type="OrthoDB" id="256303at2759"/>
<name>A0A9J6H158_HAELO</name>
<evidence type="ECO:0000313" key="3">
    <source>
        <dbReference type="Proteomes" id="UP000821853"/>
    </source>
</evidence>
<feature type="repeat" description="WD" evidence="1">
    <location>
        <begin position="163"/>
        <end position="206"/>
    </location>
</feature>
<organism evidence="2 3">
    <name type="scientific">Haemaphysalis longicornis</name>
    <name type="common">Bush tick</name>
    <dbReference type="NCBI Taxonomy" id="44386"/>
    <lineage>
        <taxon>Eukaryota</taxon>
        <taxon>Metazoa</taxon>
        <taxon>Ecdysozoa</taxon>
        <taxon>Arthropoda</taxon>
        <taxon>Chelicerata</taxon>
        <taxon>Arachnida</taxon>
        <taxon>Acari</taxon>
        <taxon>Parasitiformes</taxon>
        <taxon>Ixodida</taxon>
        <taxon>Ixodoidea</taxon>
        <taxon>Ixodidae</taxon>
        <taxon>Haemaphysalinae</taxon>
        <taxon>Haemaphysalis</taxon>
    </lineage>
</organism>
<dbReference type="PANTHER" id="PTHR44566">
    <property type="entry name" value="TRANSDUCIN/WD40 REPEAT-LIKE SUPERFAMILY PROTEIN"/>
    <property type="match status" value="1"/>
</dbReference>
<keyword evidence="3" id="KW-1185">Reference proteome</keyword>
<dbReference type="AlphaFoldDB" id="A0A9J6H158"/>
<dbReference type="InterPro" id="IPR053053">
    <property type="entry name" value="WD_repeat_protein"/>
</dbReference>
<dbReference type="Pfam" id="PF00400">
    <property type="entry name" value="WD40"/>
    <property type="match status" value="1"/>
</dbReference>
<keyword evidence="1" id="KW-0853">WD repeat</keyword>
<dbReference type="InterPro" id="IPR001680">
    <property type="entry name" value="WD40_rpt"/>
</dbReference>
<proteinExistence type="predicted"/>
<reference evidence="2 3" key="1">
    <citation type="journal article" date="2020" name="Cell">
        <title>Large-Scale Comparative Analyses of Tick Genomes Elucidate Their Genetic Diversity and Vector Capacities.</title>
        <authorList>
            <consortium name="Tick Genome and Microbiome Consortium (TIGMIC)"/>
            <person name="Jia N."/>
            <person name="Wang J."/>
            <person name="Shi W."/>
            <person name="Du L."/>
            <person name="Sun Y."/>
            <person name="Zhan W."/>
            <person name="Jiang J.F."/>
            <person name="Wang Q."/>
            <person name="Zhang B."/>
            <person name="Ji P."/>
            <person name="Bell-Sakyi L."/>
            <person name="Cui X.M."/>
            <person name="Yuan T.T."/>
            <person name="Jiang B.G."/>
            <person name="Yang W.F."/>
            <person name="Lam T.T."/>
            <person name="Chang Q.C."/>
            <person name="Ding S.J."/>
            <person name="Wang X.J."/>
            <person name="Zhu J.G."/>
            <person name="Ruan X.D."/>
            <person name="Zhao L."/>
            <person name="Wei J.T."/>
            <person name="Ye R.Z."/>
            <person name="Que T.C."/>
            <person name="Du C.H."/>
            <person name="Zhou Y.H."/>
            <person name="Cheng J.X."/>
            <person name="Dai P.F."/>
            <person name="Guo W.B."/>
            <person name="Han X.H."/>
            <person name="Huang E.J."/>
            <person name="Li L.F."/>
            <person name="Wei W."/>
            <person name="Gao Y.C."/>
            <person name="Liu J.Z."/>
            <person name="Shao H.Z."/>
            <person name="Wang X."/>
            <person name="Wang C.C."/>
            <person name="Yang T.C."/>
            <person name="Huo Q.B."/>
            <person name="Li W."/>
            <person name="Chen H.Y."/>
            <person name="Chen S.E."/>
            <person name="Zhou L.G."/>
            <person name="Ni X.B."/>
            <person name="Tian J.H."/>
            <person name="Sheng Y."/>
            <person name="Liu T."/>
            <person name="Pan Y.S."/>
            <person name="Xia L.Y."/>
            <person name="Li J."/>
            <person name="Zhao F."/>
            <person name="Cao W.C."/>
        </authorList>
    </citation>
    <scope>NUCLEOTIDE SEQUENCE [LARGE SCALE GENOMIC DNA]</scope>
    <source>
        <strain evidence="2">HaeL-2018</strain>
    </source>
</reference>
<dbReference type="Proteomes" id="UP000821853">
    <property type="component" value="Chromosome 8"/>
</dbReference>
<gene>
    <name evidence="2" type="ORF">HPB48_019999</name>
</gene>
<dbReference type="PANTHER" id="PTHR44566:SF1">
    <property type="entry name" value="WD REPEAT-CONTAINING PROTEIN 25"/>
    <property type="match status" value="1"/>
</dbReference>
<sequence length="466" mass="50128">MNARGKHRSDAGCCGLQTCAILFLAATDDESSDFFGLKGSDWGSELQEATDKAYEFLKADRTLRESATNLGSKECGPQPSTDYLTGIQSSHSSRCSGLKRTSQSSVVVTPKQAKLDASDLKPPLPPSLKSAPEVFDASLVLSDEDRSGAQYAARTVTSAFKCIKAHDKPIVAACWAPEPLGKLFLTASLDGHLKLWQSTTGRCLYDLPSEAGIRSAGFVPGGAKILRCGWDRKAVVVDPSSNAVTFSCRRFQTPPSCVRVQPSNESIFFVGCKDSAELWDVRRNPATGPVRTFPVCCGEVLDLLPLADGRELACSGDLVERDSCEAALSVWDVSSGARLSGQLYQERYTIPCLESLSQRTILAQTNGDYIAMFDAQRPYRLNKRRRFEGHKVSGNPVRCSASPDGTLICSGDAEGVPHVYSAARGTTVAVVSLTGRCTPATHPDWHPSRPGLLLVGCADGCVHLCR</sequence>
<dbReference type="OMA" id="ATHPDWH"/>
<comment type="caution">
    <text evidence="2">The sequence shown here is derived from an EMBL/GenBank/DDBJ whole genome shotgun (WGS) entry which is preliminary data.</text>
</comment>
<dbReference type="VEuPathDB" id="VectorBase:HLOH_058158"/>
<dbReference type="SMART" id="SM00320">
    <property type="entry name" value="WD40"/>
    <property type="match status" value="5"/>
</dbReference>
<dbReference type="InterPro" id="IPR036322">
    <property type="entry name" value="WD40_repeat_dom_sf"/>
</dbReference>
<dbReference type="InterPro" id="IPR015943">
    <property type="entry name" value="WD40/YVTN_repeat-like_dom_sf"/>
</dbReference>
<dbReference type="SUPFAM" id="SSF50978">
    <property type="entry name" value="WD40 repeat-like"/>
    <property type="match status" value="1"/>
</dbReference>